<dbReference type="Pfam" id="PF00583">
    <property type="entry name" value="Acetyltransf_1"/>
    <property type="match status" value="1"/>
</dbReference>
<feature type="region of interest" description="Disordered" evidence="1">
    <location>
        <begin position="101"/>
        <end position="129"/>
    </location>
</feature>
<feature type="region of interest" description="Disordered" evidence="1">
    <location>
        <begin position="1"/>
        <end position="32"/>
    </location>
</feature>
<dbReference type="InterPro" id="IPR000182">
    <property type="entry name" value="GNAT_dom"/>
</dbReference>
<feature type="compositionally biased region" description="Basic and acidic residues" evidence="1">
    <location>
        <begin position="17"/>
        <end position="29"/>
    </location>
</feature>
<dbReference type="GO" id="GO:0016747">
    <property type="term" value="F:acyltransferase activity, transferring groups other than amino-acyl groups"/>
    <property type="evidence" value="ECO:0007669"/>
    <property type="project" value="InterPro"/>
</dbReference>
<comment type="caution">
    <text evidence="3">The sequence shown here is derived from an EMBL/GenBank/DDBJ whole genome shotgun (WGS) entry which is preliminary data.</text>
</comment>
<evidence type="ECO:0000256" key="1">
    <source>
        <dbReference type="SAM" id="MobiDB-lite"/>
    </source>
</evidence>
<sequence>MSTPFIAFQRPPGNSIERYDRSIPSREQDESVPQYFKDCMEVREEVFVKEQKVPLENELDEDDSRSFHWVVFASVATGTHKGGRKNSQTSQVPVATIRLVPPPNAPHPAPGSEHKINNGSTSSTETSAPRHINEPYVKLSRLATHPAYRGFGLARLLINTVLEWAANNPNTIQPQLPPMTREAQLIGRGLSEPLQRWRGLILVHAQVGVEKMYAKWGFVTDKEMGIWDEEGIQHVGMWRRLQVQSI</sequence>
<dbReference type="EMBL" id="JAGHQM010001323">
    <property type="protein sequence ID" value="KAH0555863.1"/>
    <property type="molecule type" value="Genomic_DNA"/>
</dbReference>
<feature type="compositionally biased region" description="Polar residues" evidence="1">
    <location>
        <begin position="117"/>
        <end position="127"/>
    </location>
</feature>
<evidence type="ECO:0000259" key="2">
    <source>
        <dbReference type="PROSITE" id="PS51186"/>
    </source>
</evidence>
<gene>
    <name evidence="3" type="ORF">GP486_006192</name>
</gene>
<dbReference type="PROSITE" id="PS51186">
    <property type="entry name" value="GNAT"/>
    <property type="match status" value="1"/>
</dbReference>
<dbReference type="InterPro" id="IPR016181">
    <property type="entry name" value="Acyl_CoA_acyltransferase"/>
</dbReference>
<evidence type="ECO:0000313" key="3">
    <source>
        <dbReference type="EMBL" id="KAH0555863.1"/>
    </source>
</evidence>
<dbReference type="CDD" id="cd04301">
    <property type="entry name" value="NAT_SF"/>
    <property type="match status" value="1"/>
</dbReference>
<proteinExistence type="predicted"/>
<reference evidence="3" key="1">
    <citation type="submission" date="2021-03" db="EMBL/GenBank/DDBJ databases">
        <title>Comparative genomics and phylogenomic investigation of the class Geoglossomycetes provide insights into ecological specialization and systematics.</title>
        <authorList>
            <person name="Melie T."/>
            <person name="Pirro S."/>
            <person name="Miller A.N."/>
            <person name="Quandt A."/>
        </authorList>
    </citation>
    <scope>NUCLEOTIDE SEQUENCE</scope>
    <source>
        <strain evidence="3">CAQ_001_2017</strain>
    </source>
</reference>
<dbReference type="Proteomes" id="UP000750711">
    <property type="component" value="Unassembled WGS sequence"/>
</dbReference>
<evidence type="ECO:0000313" key="4">
    <source>
        <dbReference type="Proteomes" id="UP000750711"/>
    </source>
</evidence>
<dbReference type="Gene3D" id="3.40.630.30">
    <property type="match status" value="1"/>
</dbReference>
<dbReference type="SUPFAM" id="SSF55729">
    <property type="entry name" value="Acyl-CoA N-acyltransferases (Nat)"/>
    <property type="match status" value="1"/>
</dbReference>
<dbReference type="AlphaFoldDB" id="A0A9P8IHG9"/>
<name>A0A9P8IHG9_9PEZI</name>
<accession>A0A9P8IHG9</accession>
<protein>
    <recommendedName>
        <fullName evidence="2">N-acetyltransferase domain-containing protein</fullName>
    </recommendedName>
</protein>
<organism evidence="3 4">
    <name type="scientific">Trichoglossum hirsutum</name>
    <dbReference type="NCBI Taxonomy" id="265104"/>
    <lineage>
        <taxon>Eukaryota</taxon>
        <taxon>Fungi</taxon>
        <taxon>Dikarya</taxon>
        <taxon>Ascomycota</taxon>
        <taxon>Pezizomycotina</taxon>
        <taxon>Geoglossomycetes</taxon>
        <taxon>Geoglossales</taxon>
        <taxon>Geoglossaceae</taxon>
        <taxon>Trichoglossum</taxon>
    </lineage>
</organism>
<feature type="domain" description="N-acetyltransferase" evidence="2">
    <location>
        <begin position="23"/>
        <end position="242"/>
    </location>
</feature>
<keyword evidence="4" id="KW-1185">Reference proteome</keyword>